<evidence type="ECO:0000313" key="2">
    <source>
        <dbReference type="EMBL" id="KAF2865837.1"/>
    </source>
</evidence>
<protein>
    <submittedName>
        <fullName evidence="2">Uncharacterized protein</fullName>
    </submittedName>
</protein>
<name>A0A7C8HZ41_9PLEO</name>
<gene>
    <name evidence="2" type="ORF">BDV95DRAFT_249324</name>
</gene>
<feature type="coiled-coil region" evidence="1">
    <location>
        <begin position="75"/>
        <end position="102"/>
    </location>
</feature>
<dbReference type="AlphaFoldDB" id="A0A7C8HZ41"/>
<organism evidence="2 3">
    <name type="scientific">Massariosphaeria phaeospora</name>
    <dbReference type="NCBI Taxonomy" id="100035"/>
    <lineage>
        <taxon>Eukaryota</taxon>
        <taxon>Fungi</taxon>
        <taxon>Dikarya</taxon>
        <taxon>Ascomycota</taxon>
        <taxon>Pezizomycotina</taxon>
        <taxon>Dothideomycetes</taxon>
        <taxon>Pleosporomycetidae</taxon>
        <taxon>Pleosporales</taxon>
        <taxon>Pleosporales incertae sedis</taxon>
        <taxon>Massariosphaeria</taxon>
    </lineage>
</organism>
<sequence>MSGPGDRRSASAPALTSNLFAKYHLESPSASRNKVKQVDELGFNIRFKLKELDTRHSELACLNRQWTRLLNWRTKSNLTEHYRELLIMIEELEKEEVQMRELYQTLSIPDLLRMFEDELGGAPIAGDKVNTAVMLLHETFVTSILKYNQGIRTLREAVKQDLEKVQPRQPSSSMSRVVLQTLCVLED</sequence>
<proteinExistence type="predicted"/>
<evidence type="ECO:0000256" key="1">
    <source>
        <dbReference type="SAM" id="Coils"/>
    </source>
</evidence>
<evidence type="ECO:0000313" key="3">
    <source>
        <dbReference type="Proteomes" id="UP000481861"/>
    </source>
</evidence>
<dbReference type="Proteomes" id="UP000481861">
    <property type="component" value="Unassembled WGS sequence"/>
</dbReference>
<accession>A0A7C8HZ41</accession>
<keyword evidence="3" id="KW-1185">Reference proteome</keyword>
<keyword evidence="1" id="KW-0175">Coiled coil</keyword>
<comment type="caution">
    <text evidence="2">The sequence shown here is derived from an EMBL/GenBank/DDBJ whole genome shotgun (WGS) entry which is preliminary data.</text>
</comment>
<reference evidence="2 3" key="1">
    <citation type="submission" date="2020-01" db="EMBL/GenBank/DDBJ databases">
        <authorList>
            <consortium name="DOE Joint Genome Institute"/>
            <person name="Haridas S."/>
            <person name="Albert R."/>
            <person name="Binder M."/>
            <person name="Bloem J."/>
            <person name="Labutti K."/>
            <person name="Salamov A."/>
            <person name="Andreopoulos B."/>
            <person name="Baker S.E."/>
            <person name="Barry K."/>
            <person name="Bills G."/>
            <person name="Bluhm B.H."/>
            <person name="Cannon C."/>
            <person name="Castanera R."/>
            <person name="Culley D.E."/>
            <person name="Daum C."/>
            <person name="Ezra D."/>
            <person name="Gonzalez J.B."/>
            <person name="Henrissat B."/>
            <person name="Kuo A."/>
            <person name="Liang C."/>
            <person name="Lipzen A."/>
            <person name="Lutzoni F."/>
            <person name="Magnuson J."/>
            <person name="Mondo S."/>
            <person name="Nolan M."/>
            <person name="Ohm R."/>
            <person name="Pangilinan J."/>
            <person name="Park H.-J.H."/>
            <person name="Ramirez L."/>
            <person name="Alfaro M."/>
            <person name="Sun H."/>
            <person name="Tritt A."/>
            <person name="Yoshinaga Y."/>
            <person name="Zwiers L.-H.L."/>
            <person name="Turgeon B.G."/>
            <person name="Goodwin S.B."/>
            <person name="Spatafora J.W."/>
            <person name="Crous P.W."/>
            <person name="Grigoriev I.V."/>
        </authorList>
    </citation>
    <scope>NUCLEOTIDE SEQUENCE [LARGE SCALE GENOMIC DNA]</scope>
    <source>
        <strain evidence="2 3">CBS 611.86</strain>
    </source>
</reference>
<dbReference type="EMBL" id="JAADJZ010000031">
    <property type="protein sequence ID" value="KAF2865837.1"/>
    <property type="molecule type" value="Genomic_DNA"/>
</dbReference>